<dbReference type="Pfam" id="PF21729">
    <property type="entry name" value="IRX15_IRX15L_GXM"/>
    <property type="match status" value="1"/>
</dbReference>
<organism evidence="6 7">
    <name type="scientific">Erythroxylum novogranatense</name>
    <dbReference type="NCBI Taxonomy" id="1862640"/>
    <lineage>
        <taxon>Eukaryota</taxon>
        <taxon>Viridiplantae</taxon>
        <taxon>Streptophyta</taxon>
        <taxon>Embryophyta</taxon>
        <taxon>Tracheophyta</taxon>
        <taxon>Spermatophyta</taxon>
        <taxon>Magnoliopsida</taxon>
        <taxon>eudicotyledons</taxon>
        <taxon>Gunneridae</taxon>
        <taxon>Pentapetalae</taxon>
        <taxon>rosids</taxon>
        <taxon>fabids</taxon>
        <taxon>Malpighiales</taxon>
        <taxon>Erythroxylaceae</taxon>
        <taxon>Erythroxylum</taxon>
    </lineage>
</organism>
<evidence type="ECO:0000313" key="7">
    <source>
        <dbReference type="Proteomes" id="UP001159364"/>
    </source>
</evidence>
<reference evidence="6 7" key="1">
    <citation type="submission" date="2021-09" db="EMBL/GenBank/DDBJ databases">
        <title>Genomic insights and catalytic innovation underlie evolution of tropane alkaloids biosynthesis.</title>
        <authorList>
            <person name="Wang Y.-J."/>
            <person name="Tian T."/>
            <person name="Huang J.-P."/>
            <person name="Huang S.-X."/>
        </authorList>
    </citation>
    <scope>NUCLEOTIDE SEQUENCE [LARGE SCALE GENOMIC DNA]</scope>
    <source>
        <strain evidence="6">KIB-2018</strain>
        <tissue evidence="6">Leaf</tissue>
    </source>
</reference>
<proteinExistence type="predicted"/>
<evidence type="ECO:0000256" key="2">
    <source>
        <dbReference type="ARBA" id="ARBA00022692"/>
    </source>
</evidence>
<evidence type="ECO:0000256" key="1">
    <source>
        <dbReference type="ARBA" id="ARBA00004194"/>
    </source>
</evidence>
<keyword evidence="3 5" id="KW-1133">Transmembrane helix</keyword>
<comment type="caution">
    <text evidence="6">The sequence shown here is derived from an EMBL/GenBank/DDBJ whole genome shotgun (WGS) entry which is preliminary data.</text>
</comment>
<keyword evidence="7" id="KW-1185">Reference proteome</keyword>
<comment type="subcellular location">
    <subcellularLocation>
        <location evidence="1">Golgi apparatus membrane</location>
        <topology evidence="1">Single-pass membrane protein</topology>
    </subcellularLocation>
</comment>
<accession>A0AAV8SDR7</accession>
<evidence type="ECO:0000256" key="3">
    <source>
        <dbReference type="ARBA" id="ARBA00022989"/>
    </source>
</evidence>
<dbReference type="NCBIfam" id="TIGR01627">
    <property type="entry name" value="A_thal_3515"/>
    <property type="match status" value="1"/>
</dbReference>
<gene>
    <name evidence="6" type="ORF">K2173_014099</name>
</gene>
<dbReference type="AlphaFoldDB" id="A0AAV8SDR7"/>
<sequence length="304" mass="34325">MKKPQLPYILTRSSNNRHGTLTEKPWLVPLIIAATFTVVLLTTTKFLFNKRSLTNHFLCSLSSAYVTPEITEYTTTPTQLLAILHYATSRTVPQQSYDEIRLSFDVLQSIAPCNFLVFGLGHDSLMWASLNPGGTTLFLEEDPKWLHKIIQRVPTLRAHLVKYPTKLSEANKLLSTYKKEEDCMPPNARLEGNKQCKLALSTLPEEVYKKEWDVIMIDAPKGYFAEAPGRMGAIYTAAVMSRGRTRAGVTHVFLHDVDRKVEKAFANEFLCKKYLVKGAGRLWHFAIPPAPAASRFVENNSSFC</sequence>
<name>A0AAV8SDR7_9ROSI</name>
<dbReference type="PANTHER" id="PTHR31444">
    <property type="entry name" value="OS11G0490100 PROTEIN"/>
    <property type="match status" value="1"/>
</dbReference>
<dbReference type="GO" id="GO:0045492">
    <property type="term" value="P:xylan biosynthetic process"/>
    <property type="evidence" value="ECO:0007669"/>
    <property type="project" value="InterPro"/>
</dbReference>
<dbReference type="InterPro" id="IPR006514">
    <property type="entry name" value="IRX15/GXM/AGM"/>
</dbReference>
<feature type="transmembrane region" description="Helical" evidence="5">
    <location>
        <begin position="26"/>
        <end position="48"/>
    </location>
</feature>
<evidence type="ECO:0000256" key="4">
    <source>
        <dbReference type="ARBA" id="ARBA00023136"/>
    </source>
</evidence>
<protein>
    <recommendedName>
        <fullName evidence="8">Polysaccharide biosynthesis domain-containing protein</fullName>
    </recommendedName>
</protein>
<dbReference type="GO" id="GO:0000139">
    <property type="term" value="C:Golgi membrane"/>
    <property type="evidence" value="ECO:0007669"/>
    <property type="project" value="UniProtKB-SubCell"/>
</dbReference>
<dbReference type="EMBL" id="JAIWQS010000011">
    <property type="protein sequence ID" value="KAJ8750184.1"/>
    <property type="molecule type" value="Genomic_DNA"/>
</dbReference>
<evidence type="ECO:0000256" key="5">
    <source>
        <dbReference type="SAM" id="Phobius"/>
    </source>
</evidence>
<evidence type="ECO:0008006" key="8">
    <source>
        <dbReference type="Google" id="ProtNLM"/>
    </source>
</evidence>
<keyword evidence="2 5" id="KW-0812">Transmembrane</keyword>
<evidence type="ECO:0000313" key="6">
    <source>
        <dbReference type="EMBL" id="KAJ8750184.1"/>
    </source>
</evidence>
<dbReference type="Proteomes" id="UP001159364">
    <property type="component" value="Linkage Group LG11"/>
</dbReference>
<keyword evidence="4 5" id="KW-0472">Membrane</keyword>